<dbReference type="AlphaFoldDB" id="A0A9W7E9Y7"/>
<evidence type="ECO:0000256" key="1">
    <source>
        <dbReference type="SAM" id="SignalP"/>
    </source>
</evidence>
<evidence type="ECO:0000313" key="3">
    <source>
        <dbReference type="Proteomes" id="UP001165082"/>
    </source>
</evidence>
<gene>
    <name evidence="2" type="ORF">TrRE_jg6475</name>
</gene>
<dbReference type="EMBL" id="BRXZ01004227">
    <property type="protein sequence ID" value="GMH70953.1"/>
    <property type="molecule type" value="Genomic_DNA"/>
</dbReference>
<keyword evidence="3" id="KW-1185">Reference proteome</keyword>
<organism evidence="2 3">
    <name type="scientific">Triparma retinervis</name>
    <dbReference type="NCBI Taxonomy" id="2557542"/>
    <lineage>
        <taxon>Eukaryota</taxon>
        <taxon>Sar</taxon>
        <taxon>Stramenopiles</taxon>
        <taxon>Ochrophyta</taxon>
        <taxon>Bolidophyceae</taxon>
        <taxon>Parmales</taxon>
        <taxon>Triparmaceae</taxon>
        <taxon>Triparma</taxon>
    </lineage>
</organism>
<comment type="caution">
    <text evidence="2">The sequence shown here is derived from an EMBL/GenBank/DDBJ whole genome shotgun (WGS) entry which is preliminary data.</text>
</comment>
<keyword evidence="1" id="KW-0732">Signal</keyword>
<dbReference type="Proteomes" id="UP001165082">
    <property type="component" value="Unassembled WGS sequence"/>
</dbReference>
<evidence type="ECO:0000313" key="2">
    <source>
        <dbReference type="EMBL" id="GMH70953.1"/>
    </source>
</evidence>
<sequence length="199" mass="22017">MSCPSSQSFLILLSLLLSSDVTAFVITAVIPAVIPNPPPVDFSGYWSMDLGSSDRLKPLLRELGVPRLLCSLLERLAVSQEIGLGEDSSFFNFKVITKFKTDQFSLPAQDCDEEDKRLLPSPTGGKAEARTIWVSCGEKGYGLETTQKLKEGLSEVVFVTTRTLEDEGDVLVELCKVLRNGEETSRCRRVLRRTAMRKA</sequence>
<name>A0A9W7E9Y7_9STRA</name>
<protein>
    <submittedName>
        <fullName evidence="2">Uncharacterized protein</fullName>
    </submittedName>
</protein>
<reference evidence="2" key="1">
    <citation type="submission" date="2022-07" db="EMBL/GenBank/DDBJ databases">
        <title>Genome analysis of Parmales, a sister group of diatoms, reveals the evolutionary specialization of diatoms from phago-mixotrophs to photoautotrophs.</title>
        <authorList>
            <person name="Ban H."/>
            <person name="Sato S."/>
            <person name="Yoshikawa S."/>
            <person name="Kazumasa Y."/>
            <person name="Nakamura Y."/>
            <person name="Ichinomiya M."/>
            <person name="Saitoh K."/>
            <person name="Sato N."/>
            <person name="Blanc-Mathieu R."/>
            <person name="Endo H."/>
            <person name="Kuwata A."/>
            <person name="Ogata H."/>
        </authorList>
    </citation>
    <scope>NUCLEOTIDE SEQUENCE</scope>
</reference>
<dbReference type="OrthoDB" id="190201at2759"/>
<proteinExistence type="predicted"/>
<accession>A0A9W7E9Y7</accession>
<feature type="chain" id="PRO_5040921907" evidence="1">
    <location>
        <begin position="24"/>
        <end position="199"/>
    </location>
</feature>
<feature type="signal peptide" evidence="1">
    <location>
        <begin position="1"/>
        <end position="23"/>
    </location>
</feature>